<dbReference type="OrthoDB" id="7181882at2"/>
<protein>
    <submittedName>
        <fullName evidence="2">Restriction endonuclease</fullName>
    </submittedName>
</protein>
<keyword evidence="2" id="KW-0540">Nuclease</keyword>
<dbReference type="InterPro" id="IPR003615">
    <property type="entry name" value="HNH_nuc"/>
</dbReference>
<keyword evidence="2" id="KW-0378">Hydrolase</keyword>
<gene>
    <name evidence="2" type="ORF">CU103_11095</name>
</gene>
<sequence>MPAIFQIRSKEEYHRPIHERFCFENKHLNIVYSALNDWIIYYQPARRAGERGGRPAGYFARARVVSVHPTLDAPGYSDATLEYYSEFPSVPFSVFDPQLDRKFYYEKSMLESDGSLNKHANQQRVRALSGQEYNRIVEAGFDGFSALEECAIPPVTYSGFAEDPPEPLERDRFLTSRILRDRVFSKLVGEAYEWKCAMTGISLPAPDGSHEIECAHIKPVKDSGPDSVINGIALLRTIHWMFDKGLISIGSDHQIIRSSRYNYSAIDRLINESGKIDLPKNDIHHPHPDFLRYHREHIFERW</sequence>
<keyword evidence="3" id="KW-1185">Reference proteome</keyword>
<dbReference type="AlphaFoldDB" id="A0A2P7BDB5"/>
<dbReference type="Proteomes" id="UP000241764">
    <property type="component" value="Unassembled WGS sequence"/>
</dbReference>
<name>A0A2P7BDB5_9HYPH</name>
<dbReference type="Pfam" id="PF13391">
    <property type="entry name" value="HNH_2"/>
    <property type="match status" value="1"/>
</dbReference>
<organism evidence="2 3">
    <name type="scientific">Phyllobacterium sophorae</name>
    <dbReference type="NCBI Taxonomy" id="1520277"/>
    <lineage>
        <taxon>Bacteria</taxon>
        <taxon>Pseudomonadati</taxon>
        <taxon>Pseudomonadota</taxon>
        <taxon>Alphaproteobacteria</taxon>
        <taxon>Hyphomicrobiales</taxon>
        <taxon>Phyllobacteriaceae</taxon>
        <taxon>Phyllobacterium</taxon>
    </lineage>
</organism>
<dbReference type="EMBL" id="PGGM01000004">
    <property type="protein sequence ID" value="PSH64448.1"/>
    <property type="molecule type" value="Genomic_DNA"/>
</dbReference>
<evidence type="ECO:0000313" key="2">
    <source>
        <dbReference type="EMBL" id="PSH64448.1"/>
    </source>
</evidence>
<proteinExistence type="predicted"/>
<evidence type="ECO:0000259" key="1">
    <source>
        <dbReference type="Pfam" id="PF13391"/>
    </source>
</evidence>
<reference evidence="3" key="1">
    <citation type="submission" date="2017-11" db="EMBL/GenBank/DDBJ databases">
        <authorList>
            <person name="Kuznetsova I."/>
            <person name="Sazanova A."/>
            <person name="Chirak E."/>
            <person name="Safronova V."/>
            <person name="Willems A."/>
        </authorList>
    </citation>
    <scope>NUCLEOTIDE SEQUENCE [LARGE SCALE GENOMIC DNA]</scope>
    <source>
        <strain evidence="3">CCBAU 03422</strain>
    </source>
</reference>
<feature type="domain" description="HNH nuclease" evidence="1">
    <location>
        <begin position="196"/>
        <end position="249"/>
    </location>
</feature>
<accession>A0A2P7BDB5</accession>
<evidence type="ECO:0000313" key="3">
    <source>
        <dbReference type="Proteomes" id="UP000241764"/>
    </source>
</evidence>
<dbReference type="GO" id="GO:0004519">
    <property type="term" value="F:endonuclease activity"/>
    <property type="evidence" value="ECO:0007669"/>
    <property type="project" value="UniProtKB-KW"/>
</dbReference>
<keyword evidence="2" id="KW-0255">Endonuclease</keyword>
<comment type="caution">
    <text evidence="2">The sequence shown here is derived from an EMBL/GenBank/DDBJ whole genome shotgun (WGS) entry which is preliminary data.</text>
</comment>
<dbReference type="RefSeq" id="WP_106664002.1">
    <property type="nucleotide sequence ID" value="NZ_PGGM01000004.1"/>
</dbReference>